<dbReference type="Proteomes" id="UP001158644">
    <property type="component" value="Unassembled WGS sequence"/>
</dbReference>
<keyword evidence="3 6" id="KW-0812">Transmembrane</keyword>
<evidence type="ECO:0000256" key="4">
    <source>
        <dbReference type="ARBA" id="ARBA00022989"/>
    </source>
</evidence>
<evidence type="ECO:0000259" key="7">
    <source>
        <dbReference type="PROSITE" id="PS50850"/>
    </source>
</evidence>
<dbReference type="Pfam" id="PF07690">
    <property type="entry name" value="MFS_1"/>
    <property type="match status" value="1"/>
</dbReference>
<dbReference type="InterPro" id="IPR036259">
    <property type="entry name" value="MFS_trans_sf"/>
</dbReference>
<evidence type="ECO:0000256" key="2">
    <source>
        <dbReference type="ARBA" id="ARBA00022475"/>
    </source>
</evidence>
<evidence type="ECO:0000313" key="9">
    <source>
        <dbReference type="Proteomes" id="UP001158644"/>
    </source>
</evidence>
<protein>
    <submittedName>
        <fullName evidence="8">MFS transporter</fullName>
    </submittedName>
</protein>
<dbReference type="Gene3D" id="1.20.1250.20">
    <property type="entry name" value="MFS general substrate transporter like domains"/>
    <property type="match status" value="1"/>
</dbReference>
<gene>
    <name evidence="8" type="ORF">N5C72_00850</name>
</gene>
<evidence type="ECO:0000313" key="8">
    <source>
        <dbReference type="EMBL" id="MDH1176599.1"/>
    </source>
</evidence>
<feature type="transmembrane region" description="Helical" evidence="6">
    <location>
        <begin position="48"/>
        <end position="66"/>
    </location>
</feature>
<dbReference type="InterPro" id="IPR020846">
    <property type="entry name" value="MFS_dom"/>
</dbReference>
<keyword evidence="4 6" id="KW-1133">Transmembrane helix</keyword>
<dbReference type="InterPro" id="IPR011701">
    <property type="entry name" value="MFS"/>
</dbReference>
<name>A0ABD4YN58_9BURK</name>
<comment type="subcellular location">
    <subcellularLocation>
        <location evidence="1">Cell membrane</location>
        <topology evidence="1">Multi-pass membrane protein</topology>
    </subcellularLocation>
</comment>
<feature type="transmembrane region" description="Helical" evidence="6">
    <location>
        <begin position="375"/>
        <end position="395"/>
    </location>
</feature>
<keyword evidence="5 6" id="KW-0472">Membrane</keyword>
<sequence>MPALPSAFRRLAASNLAAQFSEQIALAAAPLYAVLTLGATAAQTGYLQTAQTLPFLLLSLPAGVLADRMSRRSLMTGAECVRAASLIALLALLWTGGLSLQWLAALGFAGAVGTVAYNVAAPALVPKLVPPAELSNANRWLELARSAAFSAGPAAGGALVGWMGASTAYVLATTLSLLAAVFLAGLPQDAPKPATRRHPLTELREGAAFVATHPLLRPVLLTALFFNTAWFVLLAIYVAYAVDRLGLSAAGVGITLGIYGAGMLAGALAAPWLARRLSFGAMIGAGPLSALLASIILLTTLAFPSGAWAAAGFFLFGAGPILWTITTTTLRQSVTPNALLGRVSSVIVTANFGARPIGALIGATLAAKFGVEACLWVSTVGFFIQFAVLFTSPVLRLERQPELVPAQPAIKAKQSR</sequence>
<feature type="transmembrane region" description="Helical" evidence="6">
    <location>
        <begin position="24"/>
        <end position="42"/>
    </location>
</feature>
<feature type="transmembrane region" description="Helical" evidence="6">
    <location>
        <begin position="169"/>
        <end position="187"/>
    </location>
</feature>
<dbReference type="PROSITE" id="PS50850">
    <property type="entry name" value="MFS"/>
    <property type="match status" value="1"/>
</dbReference>
<feature type="domain" description="Major facilitator superfamily (MFS) profile" evidence="7">
    <location>
        <begin position="1"/>
        <end position="396"/>
    </location>
</feature>
<feature type="transmembrane region" description="Helical" evidence="6">
    <location>
        <begin position="346"/>
        <end position="369"/>
    </location>
</feature>
<dbReference type="AlphaFoldDB" id="A0ABD4YN58"/>
<dbReference type="PANTHER" id="PTHR23513:SF6">
    <property type="entry name" value="MAJOR FACILITATOR SUPERFAMILY ASSOCIATED DOMAIN-CONTAINING PROTEIN"/>
    <property type="match status" value="1"/>
</dbReference>
<keyword evidence="2" id="KW-1003">Cell membrane</keyword>
<dbReference type="SUPFAM" id="SSF103473">
    <property type="entry name" value="MFS general substrate transporter"/>
    <property type="match status" value="1"/>
</dbReference>
<evidence type="ECO:0000256" key="3">
    <source>
        <dbReference type="ARBA" id="ARBA00022692"/>
    </source>
</evidence>
<feature type="transmembrane region" description="Helical" evidence="6">
    <location>
        <begin position="307"/>
        <end position="325"/>
    </location>
</feature>
<dbReference type="EMBL" id="JAOBZK010000001">
    <property type="protein sequence ID" value="MDH1176599.1"/>
    <property type="molecule type" value="Genomic_DNA"/>
</dbReference>
<feature type="transmembrane region" description="Helical" evidence="6">
    <location>
        <begin position="277"/>
        <end position="301"/>
    </location>
</feature>
<dbReference type="PANTHER" id="PTHR23513">
    <property type="entry name" value="INTEGRAL MEMBRANE EFFLUX PROTEIN-RELATED"/>
    <property type="match status" value="1"/>
</dbReference>
<dbReference type="RefSeq" id="WP_279988806.1">
    <property type="nucleotide sequence ID" value="NZ_JAOBZK010000001.1"/>
</dbReference>
<evidence type="ECO:0000256" key="1">
    <source>
        <dbReference type="ARBA" id="ARBA00004651"/>
    </source>
</evidence>
<comment type="caution">
    <text evidence="8">The sequence shown here is derived from an EMBL/GenBank/DDBJ whole genome shotgun (WGS) entry which is preliminary data.</text>
</comment>
<accession>A0ABD4YN58</accession>
<reference evidence="8 9" key="1">
    <citation type="submission" date="2022-09" db="EMBL/GenBank/DDBJ databases">
        <title>Intensive care unit water sources are persistently colonized with multi-drug resistant bacteria and are the site of extensive horizontal gene transfer of antibiotic resistance genes.</title>
        <authorList>
            <person name="Diorio-Toth L."/>
        </authorList>
    </citation>
    <scope>NUCLEOTIDE SEQUENCE [LARGE SCALE GENOMIC DNA]</scope>
    <source>
        <strain evidence="8 9">GD03967</strain>
    </source>
</reference>
<organism evidence="8 9">
    <name type="scientific">Achromobacter mucicolens</name>
    <dbReference type="NCBI Taxonomy" id="1389922"/>
    <lineage>
        <taxon>Bacteria</taxon>
        <taxon>Pseudomonadati</taxon>
        <taxon>Pseudomonadota</taxon>
        <taxon>Betaproteobacteria</taxon>
        <taxon>Burkholderiales</taxon>
        <taxon>Alcaligenaceae</taxon>
        <taxon>Achromobacter</taxon>
    </lineage>
</organism>
<feature type="transmembrane region" description="Helical" evidence="6">
    <location>
        <begin position="246"/>
        <end position="270"/>
    </location>
</feature>
<evidence type="ECO:0000256" key="6">
    <source>
        <dbReference type="SAM" id="Phobius"/>
    </source>
</evidence>
<proteinExistence type="predicted"/>
<dbReference type="GO" id="GO:0005886">
    <property type="term" value="C:plasma membrane"/>
    <property type="evidence" value="ECO:0007669"/>
    <property type="project" value="UniProtKB-SubCell"/>
</dbReference>
<feature type="transmembrane region" description="Helical" evidence="6">
    <location>
        <begin position="219"/>
        <end position="240"/>
    </location>
</feature>
<dbReference type="CDD" id="cd06173">
    <property type="entry name" value="MFS_MefA_like"/>
    <property type="match status" value="1"/>
</dbReference>
<evidence type="ECO:0000256" key="5">
    <source>
        <dbReference type="ARBA" id="ARBA00023136"/>
    </source>
</evidence>